<dbReference type="InterPro" id="IPR041588">
    <property type="entry name" value="Integrase_H2C2"/>
</dbReference>
<dbReference type="Proteomes" id="UP001165083">
    <property type="component" value="Unassembled WGS sequence"/>
</dbReference>
<evidence type="ECO:0000313" key="4">
    <source>
        <dbReference type="Proteomes" id="UP001165083"/>
    </source>
</evidence>
<dbReference type="Gene3D" id="1.10.340.70">
    <property type="match status" value="1"/>
</dbReference>
<dbReference type="PANTHER" id="PTHR37984:SF5">
    <property type="entry name" value="PROTEIN NYNRIN-LIKE"/>
    <property type="match status" value="1"/>
</dbReference>
<dbReference type="InterPro" id="IPR036397">
    <property type="entry name" value="RNaseH_sf"/>
</dbReference>
<dbReference type="SUPFAM" id="SSF53098">
    <property type="entry name" value="Ribonuclease H-like"/>
    <property type="match status" value="1"/>
</dbReference>
<gene>
    <name evidence="3" type="ORF">Plil01_000868200</name>
</gene>
<dbReference type="OrthoDB" id="120699at2759"/>
<proteinExistence type="predicted"/>
<dbReference type="Gene3D" id="3.30.420.10">
    <property type="entry name" value="Ribonuclease H-like superfamily/Ribonuclease H"/>
    <property type="match status" value="1"/>
</dbReference>
<name>A0A9W6WY01_9STRA</name>
<dbReference type="InterPro" id="IPR050951">
    <property type="entry name" value="Retrovirus_Pol_polyprotein"/>
</dbReference>
<comment type="caution">
    <text evidence="3">The sequence shown here is derived from an EMBL/GenBank/DDBJ whole genome shotgun (WGS) entry which is preliminary data.</text>
</comment>
<feature type="domain" description="Integrase catalytic" evidence="2">
    <location>
        <begin position="262"/>
        <end position="365"/>
    </location>
</feature>
<organism evidence="3 4">
    <name type="scientific">Phytophthora lilii</name>
    <dbReference type="NCBI Taxonomy" id="2077276"/>
    <lineage>
        <taxon>Eukaryota</taxon>
        <taxon>Sar</taxon>
        <taxon>Stramenopiles</taxon>
        <taxon>Oomycota</taxon>
        <taxon>Peronosporomycetes</taxon>
        <taxon>Peronosporales</taxon>
        <taxon>Peronosporaceae</taxon>
        <taxon>Phytophthora</taxon>
    </lineage>
</organism>
<feature type="region of interest" description="Disordered" evidence="1">
    <location>
        <begin position="356"/>
        <end position="383"/>
    </location>
</feature>
<evidence type="ECO:0000256" key="1">
    <source>
        <dbReference type="SAM" id="MobiDB-lite"/>
    </source>
</evidence>
<dbReference type="EMBL" id="BSXW01000422">
    <property type="protein sequence ID" value="GMF21907.1"/>
    <property type="molecule type" value="Genomic_DNA"/>
</dbReference>
<dbReference type="InterPro" id="IPR012337">
    <property type="entry name" value="RNaseH-like_sf"/>
</dbReference>
<keyword evidence="4" id="KW-1185">Reference proteome</keyword>
<accession>A0A9W6WY01</accession>
<evidence type="ECO:0000259" key="2">
    <source>
        <dbReference type="PROSITE" id="PS50994"/>
    </source>
</evidence>
<sequence length="646" mass="74030">MPIPTVEARSSTAGDLWRLKSGDPLSPKRDRLHDTWTYSIEAEGPRSASDLAKSRVGTCQAGVGTCQARWNGSANSLASAALQRQGGAEIIEDSDRQDLVTLNRLDDILIVRTEDPITQVLPVMTRSKATPRSKPRVLQEGFVRELRIDRFRKAQDEEIWIVGLNMYLKGDVGDLDQEEARSYGKVAMDYEVDSNELLFYCPPTKRSDADRDGVMRLVAPETLHQDILHHYHSSIEGGHQGIGRTYQRIRDQFHWRGLYRSVQQSHTVAAQTTVCDLWLLPYKGNTELLIGLDVFTGYVTAKASSSRSAQTIAESYKECVFRRFRASEVIRHDREPGFMSDFFRAFNKILGQRQRATRAYRPQSERDSGAHGSNPDACTQDVCPRSRSTRLGRICRTLNVCNQQRSRSDPRRYAVLLGAWLDPRSTLEATIPVGSTRRQDRDPRRWRYRIQRYYQQAREQVNERLREAIADCVDQHNEEIRPHKIETGSKVWLYLDRVKEGYASKLAHLWHGPIRVTEKISDYAVKLQISGTDYHIFPTVHVSKLKLVREFPDRPQIQLNLDEADRLDFDESLLPEARIWIPTSTRWRRSPTCDLVRRRGLVESTENFWCTGVAMTNRAGWMSQISTVERCCTSFCGIAQIETDLA</sequence>
<dbReference type="AlphaFoldDB" id="A0A9W6WY01"/>
<dbReference type="InterPro" id="IPR001584">
    <property type="entry name" value="Integrase_cat-core"/>
</dbReference>
<dbReference type="PROSITE" id="PS50994">
    <property type="entry name" value="INTEGRASE"/>
    <property type="match status" value="1"/>
</dbReference>
<evidence type="ECO:0000313" key="3">
    <source>
        <dbReference type="EMBL" id="GMF21907.1"/>
    </source>
</evidence>
<dbReference type="Pfam" id="PF17921">
    <property type="entry name" value="Integrase_H2C2"/>
    <property type="match status" value="1"/>
</dbReference>
<dbReference type="GO" id="GO:0003676">
    <property type="term" value="F:nucleic acid binding"/>
    <property type="evidence" value="ECO:0007669"/>
    <property type="project" value="InterPro"/>
</dbReference>
<dbReference type="PANTHER" id="PTHR37984">
    <property type="entry name" value="PROTEIN CBG26694"/>
    <property type="match status" value="1"/>
</dbReference>
<protein>
    <submittedName>
        <fullName evidence="3">Unnamed protein product</fullName>
    </submittedName>
</protein>
<dbReference type="GO" id="GO:0015074">
    <property type="term" value="P:DNA integration"/>
    <property type="evidence" value="ECO:0007669"/>
    <property type="project" value="InterPro"/>
</dbReference>
<reference evidence="3" key="1">
    <citation type="submission" date="2023-04" db="EMBL/GenBank/DDBJ databases">
        <title>Phytophthora lilii NBRC 32176.</title>
        <authorList>
            <person name="Ichikawa N."/>
            <person name="Sato H."/>
            <person name="Tonouchi N."/>
        </authorList>
    </citation>
    <scope>NUCLEOTIDE SEQUENCE</scope>
    <source>
        <strain evidence="3">NBRC 32176</strain>
    </source>
</reference>